<reference evidence="2" key="1">
    <citation type="journal article" date="2022" name="Int. J. Mol. Sci.">
        <title>Draft Genome of Tanacetum Coccineum: Genomic Comparison of Closely Related Tanacetum-Family Plants.</title>
        <authorList>
            <person name="Yamashiro T."/>
            <person name="Shiraishi A."/>
            <person name="Nakayama K."/>
            <person name="Satake H."/>
        </authorList>
    </citation>
    <scope>NUCLEOTIDE SEQUENCE</scope>
</reference>
<feature type="coiled-coil region" evidence="1">
    <location>
        <begin position="48"/>
        <end position="83"/>
    </location>
</feature>
<organism evidence="2 3">
    <name type="scientific">Tanacetum coccineum</name>
    <dbReference type="NCBI Taxonomy" id="301880"/>
    <lineage>
        <taxon>Eukaryota</taxon>
        <taxon>Viridiplantae</taxon>
        <taxon>Streptophyta</taxon>
        <taxon>Embryophyta</taxon>
        <taxon>Tracheophyta</taxon>
        <taxon>Spermatophyta</taxon>
        <taxon>Magnoliopsida</taxon>
        <taxon>eudicotyledons</taxon>
        <taxon>Gunneridae</taxon>
        <taxon>Pentapetalae</taxon>
        <taxon>asterids</taxon>
        <taxon>campanulids</taxon>
        <taxon>Asterales</taxon>
        <taxon>Asteraceae</taxon>
        <taxon>Asteroideae</taxon>
        <taxon>Anthemideae</taxon>
        <taxon>Anthemidinae</taxon>
        <taxon>Tanacetum</taxon>
    </lineage>
</organism>
<reference evidence="2" key="2">
    <citation type="submission" date="2022-01" db="EMBL/GenBank/DDBJ databases">
        <authorList>
            <person name="Yamashiro T."/>
            <person name="Shiraishi A."/>
            <person name="Satake H."/>
            <person name="Nakayama K."/>
        </authorList>
    </citation>
    <scope>NUCLEOTIDE SEQUENCE</scope>
</reference>
<evidence type="ECO:0000256" key="1">
    <source>
        <dbReference type="SAM" id="Coils"/>
    </source>
</evidence>
<keyword evidence="1" id="KW-0175">Coiled coil</keyword>
<dbReference type="EMBL" id="BQNB010016277">
    <property type="protein sequence ID" value="GJT49918.1"/>
    <property type="molecule type" value="Genomic_DNA"/>
</dbReference>
<name>A0ABQ5EG85_9ASTR</name>
<evidence type="ECO:0000313" key="2">
    <source>
        <dbReference type="EMBL" id="GJT49918.1"/>
    </source>
</evidence>
<proteinExistence type="predicted"/>
<protein>
    <submittedName>
        <fullName evidence="2">Uncharacterized protein</fullName>
    </submittedName>
</protein>
<comment type="caution">
    <text evidence="2">The sequence shown here is derived from an EMBL/GenBank/DDBJ whole genome shotgun (WGS) entry which is preliminary data.</text>
</comment>
<keyword evidence="3" id="KW-1185">Reference proteome</keyword>
<gene>
    <name evidence="2" type="ORF">Tco_0976075</name>
</gene>
<evidence type="ECO:0000313" key="3">
    <source>
        <dbReference type="Proteomes" id="UP001151760"/>
    </source>
</evidence>
<sequence>MFDTVGVAINGLRTRIDKILLEDKQRRWMSDSQNSLREFYKTNVIPMSASLSKNLKELKEELVEEVQEMLNSFESMKQKVNRRSLKENILQNEIDQLLKVSLTSEIQNSNLLKRIKILENDFKRSQAQNIDFEFRLQHLKEKMACDISWKSKLSTINNENVLLKTQVDYVVKERENIKLEYQNLFNSIKATRTQHQKELDELIEHVNQKTYAYADVWAQNQDLLMIISELKNKFKTVDKGKNVNTKFDKSKTSETLLYVT</sequence>
<dbReference type="Proteomes" id="UP001151760">
    <property type="component" value="Unassembled WGS sequence"/>
</dbReference>
<accession>A0ABQ5EG85</accession>